<accession>A0ABW6DPX7</accession>
<gene>
    <name evidence="2" type="ORF">ACFWR3_07230</name>
</gene>
<feature type="domain" description="YspA cpYpsA-related SLOG" evidence="1">
    <location>
        <begin position="13"/>
        <end position="78"/>
    </location>
</feature>
<dbReference type="Pfam" id="PF10686">
    <property type="entry name" value="YAcAr"/>
    <property type="match status" value="1"/>
</dbReference>
<evidence type="ECO:0000313" key="2">
    <source>
        <dbReference type="EMBL" id="MFD3955863.1"/>
    </source>
</evidence>
<evidence type="ECO:0000259" key="1">
    <source>
        <dbReference type="Pfam" id="PF10686"/>
    </source>
</evidence>
<dbReference type="RefSeq" id="WP_070203908.1">
    <property type="nucleotide sequence ID" value="NZ_JBHVRE010000013.1"/>
</dbReference>
<dbReference type="Proteomes" id="UP001598300">
    <property type="component" value="Unassembled WGS sequence"/>
</dbReference>
<sequence>MNGPYLALVLGFGSRTWTDRTTIDTALTEVWHDARQDGYSGIEVMEGTAPGADRMCGDWAKARFEQGVGHLPVEADWEGPCAETCPPGHRKTRRDGTEYCPLAGHRRNQNMVDHRPLIALAFQVGDSTGTADCLHRLTKAGIPTRRWAA</sequence>
<comment type="caution">
    <text evidence="2">The sequence shown here is derived from an EMBL/GenBank/DDBJ whole genome shotgun (WGS) entry which is preliminary data.</text>
</comment>
<proteinExistence type="predicted"/>
<name>A0ABW6DPX7_9ACTN</name>
<keyword evidence="3" id="KW-1185">Reference proteome</keyword>
<reference evidence="2 3" key="1">
    <citation type="submission" date="2024-09" db="EMBL/GenBank/DDBJ databases">
        <title>The Natural Products Discovery Center: Release of the First 8490 Sequenced Strains for Exploring Actinobacteria Biosynthetic Diversity.</title>
        <authorList>
            <person name="Kalkreuter E."/>
            <person name="Kautsar S.A."/>
            <person name="Yang D."/>
            <person name="Bader C.D."/>
            <person name="Teijaro C.N."/>
            <person name="Fluegel L."/>
            <person name="Davis C.M."/>
            <person name="Simpson J.R."/>
            <person name="Lauterbach L."/>
            <person name="Steele A.D."/>
            <person name="Gui C."/>
            <person name="Meng S."/>
            <person name="Li G."/>
            <person name="Viehrig K."/>
            <person name="Ye F."/>
            <person name="Su P."/>
            <person name="Kiefer A.F."/>
            <person name="Nichols A."/>
            <person name="Cepeda A.J."/>
            <person name="Yan W."/>
            <person name="Fan B."/>
            <person name="Jiang Y."/>
            <person name="Adhikari A."/>
            <person name="Zheng C.-J."/>
            <person name="Schuster L."/>
            <person name="Cowan T.M."/>
            <person name="Smanski M.J."/>
            <person name="Chevrette M.G."/>
            <person name="De Carvalho L.P.S."/>
            <person name="Shen B."/>
        </authorList>
    </citation>
    <scope>NUCLEOTIDE SEQUENCE [LARGE SCALE GENOMIC DNA]</scope>
    <source>
        <strain evidence="2 3">NPDC058584</strain>
    </source>
</reference>
<protein>
    <submittedName>
        <fullName evidence="2">SLOG family protein</fullName>
    </submittedName>
</protein>
<evidence type="ECO:0000313" key="3">
    <source>
        <dbReference type="Proteomes" id="UP001598300"/>
    </source>
</evidence>
<organism evidence="2 3">
    <name type="scientific">Streptomyces bacillaris</name>
    <dbReference type="NCBI Taxonomy" id="68179"/>
    <lineage>
        <taxon>Bacteria</taxon>
        <taxon>Bacillati</taxon>
        <taxon>Actinomycetota</taxon>
        <taxon>Actinomycetes</taxon>
        <taxon>Kitasatosporales</taxon>
        <taxon>Streptomycetaceae</taxon>
        <taxon>Streptomyces</taxon>
    </lineage>
</organism>
<dbReference type="EMBL" id="JBHXPM010000005">
    <property type="protein sequence ID" value="MFD3955863.1"/>
    <property type="molecule type" value="Genomic_DNA"/>
</dbReference>
<dbReference type="InterPro" id="IPR019627">
    <property type="entry name" value="YAcAr"/>
</dbReference>